<dbReference type="InterPro" id="IPR011611">
    <property type="entry name" value="PfkB_dom"/>
</dbReference>
<reference evidence="8" key="1">
    <citation type="submission" date="2014-11" db="EMBL/GenBank/DDBJ databases">
        <authorList>
            <person name="Wibberg D."/>
        </authorList>
    </citation>
    <scope>NUCLEOTIDE SEQUENCE [LARGE SCALE GENOMIC DNA]</scope>
    <source>
        <strain evidence="8">L3</strain>
    </source>
</reference>
<dbReference type="GO" id="GO:0016301">
    <property type="term" value="F:kinase activity"/>
    <property type="evidence" value="ECO:0007669"/>
    <property type="project" value="UniProtKB-KW"/>
</dbReference>
<accession>A0A0C7NQR1</accession>
<dbReference type="Proteomes" id="UP000032809">
    <property type="component" value="Chromosome I"/>
</dbReference>
<proteinExistence type="inferred from homology"/>
<dbReference type="InterPro" id="IPR050306">
    <property type="entry name" value="PfkB_Carbo_kinase"/>
</dbReference>
<keyword evidence="2" id="KW-0808">Transferase</keyword>
<dbReference type="PANTHER" id="PTHR43085:SF1">
    <property type="entry name" value="PSEUDOURIDINE KINASE-RELATED"/>
    <property type="match status" value="1"/>
</dbReference>
<dbReference type="KEGG" id="dtn:DTL3_0898"/>
<dbReference type="Pfam" id="PF00294">
    <property type="entry name" value="PfkB"/>
    <property type="match status" value="1"/>
</dbReference>
<feature type="domain" description="Carbohydrate kinase PfkB" evidence="6">
    <location>
        <begin position="3"/>
        <end position="295"/>
    </location>
</feature>
<evidence type="ECO:0000313" key="7">
    <source>
        <dbReference type="EMBL" id="CEP78202.1"/>
    </source>
</evidence>
<evidence type="ECO:0000313" key="8">
    <source>
        <dbReference type="Proteomes" id="UP000032809"/>
    </source>
</evidence>
<dbReference type="InterPro" id="IPR029056">
    <property type="entry name" value="Ribokinase-like"/>
</dbReference>
<dbReference type="RefSeq" id="WP_045087700.1">
    <property type="nucleotide sequence ID" value="NZ_LN824141.1"/>
</dbReference>
<evidence type="ECO:0000256" key="5">
    <source>
        <dbReference type="ARBA" id="ARBA00022840"/>
    </source>
</evidence>
<dbReference type="PANTHER" id="PTHR43085">
    <property type="entry name" value="HEXOKINASE FAMILY MEMBER"/>
    <property type="match status" value="1"/>
</dbReference>
<dbReference type="EMBL" id="LN824141">
    <property type="protein sequence ID" value="CEP78202.1"/>
    <property type="molecule type" value="Genomic_DNA"/>
</dbReference>
<evidence type="ECO:0000259" key="6">
    <source>
        <dbReference type="Pfam" id="PF00294"/>
    </source>
</evidence>
<protein>
    <submittedName>
        <fullName evidence="7">Sugar kinases, ribokinase family</fullName>
    </submittedName>
</protein>
<evidence type="ECO:0000256" key="2">
    <source>
        <dbReference type="ARBA" id="ARBA00022679"/>
    </source>
</evidence>
<comment type="similarity">
    <text evidence="1">Belongs to the carbohydrate kinase PfkB family.</text>
</comment>
<evidence type="ECO:0000256" key="3">
    <source>
        <dbReference type="ARBA" id="ARBA00022741"/>
    </source>
</evidence>
<name>A0A0C7NQR1_DEFTU</name>
<dbReference type="Gene3D" id="6.10.140.490">
    <property type="match status" value="1"/>
</dbReference>
<dbReference type="Gene3D" id="3.40.1620.20">
    <property type="match status" value="1"/>
</dbReference>
<dbReference type="STRING" id="1006576.DTL3_0898"/>
<organism evidence="7 8">
    <name type="scientific">Defluviitoga tunisiensis</name>
    <dbReference type="NCBI Taxonomy" id="1006576"/>
    <lineage>
        <taxon>Bacteria</taxon>
        <taxon>Thermotogati</taxon>
        <taxon>Thermotogota</taxon>
        <taxon>Thermotogae</taxon>
        <taxon>Petrotogales</taxon>
        <taxon>Petrotogaceae</taxon>
        <taxon>Defluviitoga</taxon>
    </lineage>
</organism>
<keyword evidence="4 7" id="KW-0418">Kinase</keyword>
<dbReference type="OrthoDB" id="9813569at2"/>
<keyword evidence="3" id="KW-0547">Nucleotide-binding</keyword>
<dbReference type="GO" id="GO:0005524">
    <property type="term" value="F:ATP binding"/>
    <property type="evidence" value="ECO:0007669"/>
    <property type="project" value="UniProtKB-KW"/>
</dbReference>
<evidence type="ECO:0000256" key="1">
    <source>
        <dbReference type="ARBA" id="ARBA00010688"/>
    </source>
</evidence>
<dbReference type="SUPFAM" id="SSF53613">
    <property type="entry name" value="Ribokinase-like"/>
    <property type="match status" value="1"/>
</dbReference>
<keyword evidence="8" id="KW-1185">Reference proteome</keyword>
<dbReference type="PROSITE" id="PS00583">
    <property type="entry name" value="PFKB_KINASES_1"/>
    <property type="match status" value="1"/>
</dbReference>
<dbReference type="AlphaFoldDB" id="A0A0C7NQR1"/>
<dbReference type="CDD" id="cd01166">
    <property type="entry name" value="KdgK"/>
    <property type="match status" value="1"/>
</dbReference>
<evidence type="ECO:0000256" key="4">
    <source>
        <dbReference type="ARBA" id="ARBA00022777"/>
    </source>
</evidence>
<dbReference type="Gene3D" id="3.40.1190.30">
    <property type="match status" value="1"/>
</dbReference>
<gene>
    <name evidence="7" type="ORF">DTL3_0898</name>
</gene>
<dbReference type="InterPro" id="IPR002173">
    <property type="entry name" value="Carboh/pur_kinase_PfkB_CS"/>
</dbReference>
<keyword evidence="5" id="KW-0067">ATP-binding</keyword>
<sequence length="310" mass="34603">MYDLISFGEVLIDFISTDYVNTLKDASSFSKFLGGSPSNIAVNIAKQGFNTAIISRVGYDPFGDYIISQLKKYKVDTSTVIQDNLFQTDVVYVLKSILSPEFCAYRSASLHLDLPSNSSDMIKNTQAFHLSSWSISTDYNLKNAIYLLKNAKKNNVLTGFDPNYRKILWKTSLDIEDVLKIVLPYVDIIKPSLDDCYHLFSTTKKDEKYYIETFHSLGVKYVVLTLGEKGATVSDGSKMMHLDSLATNVVDTTGAGDAFWSGLYIGLIEGYDIFTASKLGNAFSAEKLKHVGAISEIGNYKELVNKYNIY</sequence>
<dbReference type="HOGENOM" id="CLU_027634_6_1_0"/>